<gene>
    <name evidence="2" type="ORF">GCM10022233_34910</name>
</gene>
<feature type="compositionally biased region" description="Polar residues" evidence="1">
    <location>
        <begin position="415"/>
        <end position="424"/>
    </location>
</feature>
<dbReference type="EMBL" id="BAAAZY010000010">
    <property type="protein sequence ID" value="GAA4059046.1"/>
    <property type="molecule type" value="Genomic_DNA"/>
</dbReference>
<evidence type="ECO:0000256" key="1">
    <source>
        <dbReference type="SAM" id="MobiDB-lite"/>
    </source>
</evidence>
<accession>A0ABP7V3Z6</accession>
<organism evidence="2 3">
    <name type="scientific">Streptomyces shaanxiensis</name>
    <dbReference type="NCBI Taxonomy" id="653357"/>
    <lineage>
        <taxon>Bacteria</taxon>
        <taxon>Bacillati</taxon>
        <taxon>Actinomycetota</taxon>
        <taxon>Actinomycetes</taxon>
        <taxon>Kitasatosporales</taxon>
        <taxon>Streptomycetaceae</taxon>
        <taxon>Streptomyces</taxon>
    </lineage>
</organism>
<evidence type="ECO:0000313" key="3">
    <source>
        <dbReference type="Proteomes" id="UP001499984"/>
    </source>
</evidence>
<dbReference type="Proteomes" id="UP001499984">
    <property type="component" value="Unassembled WGS sequence"/>
</dbReference>
<comment type="caution">
    <text evidence="2">The sequence shown here is derived from an EMBL/GenBank/DDBJ whole genome shotgun (WGS) entry which is preliminary data.</text>
</comment>
<dbReference type="RefSeq" id="WP_345013592.1">
    <property type="nucleotide sequence ID" value="NZ_BAAAZY010000010.1"/>
</dbReference>
<sequence>MLFRRALAGLGAATLIATGLTYGLGGSSAAVVTVPITVDECLDRPASAVTDVSGEQGVASVGSDTGPQSGRTWDLRDATWHGAAPDGGTPDSTRYPFRLDDTGTGEVCVIGGHMIGNIPREFSRDEFYRADTPYPGTTDPQEWDNEGFRWDMDEPSDWVYQYGGYMENVSDALDPNSTSAGSTSYYERMHLVDIRDDCVENEGPRFTHHNIVIRDSLLDGCHSGFSARQSGESQVVTPDGPSALTVEDSLVYIKPNELGPMYCAEGPGPCATIATPPAAGVDHMGNHSLFKFGPNGPGSVTLRNVVVRIDMPTNWSLSNNYWPETGTYENVTLVWTGQDTYGDFPWGPAGKPAGVTVTTDAAVWDAAKTAWLAGRPPAPSPAPTPSPAQTTPTPDRYEKRVAADSDDAEEDTATGSVDATSSSDLEMVYDRSTRQTVGLRFTGVTVPQGATVTAAWLGFTARSTGSGTSGPVVRGQDADSPATFASRDRDISARPLTDARVSWVPGPWTAGKTYRTPDLAAVVQEIVDRPGWVPGNPMVFVVSGAQGTRAAWSRDGSPAQAPLLHVEYKP</sequence>
<feature type="region of interest" description="Disordered" evidence="1">
    <location>
        <begin position="372"/>
        <end position="427"/>
    </location>
</feature>
<evidence type="ECO:0000313" key="2">
    <source>
        <dbReference type="EMBL" id="GAA4059046.1"/>
    </source>
</evidence>
<feature type="compositionally biased region" description="Polar residues" evidence="1">
    <location>
        <begin position="62"/>
        <end position="71"/>
    </location>
</feature>
<feature type="region of interest" description="Disordered" evidence="1">
    <location>
        <begin position="49"/>
        <end position="72"/>
    </location>
</feature>
<proteinExistence type="predicted"/>
<name>A0ABP7V3Z6_9ACTN</name>
<keyword evidence="3" id="KW-1185">Reference proteome</keyword>
<feature type="compositionally biased region" description="Pro residues" evidence="1">
    <location>
        <begin position="376"/>
        <end position="386"/>
    </location>
</feature>
<protein>
    <submittedName>
        <fullName evidence="2">Uncharacterized protein</fullName>
    </submittedName>
</protein>
<reference evidence="3" key="1">
    <citation type="journal article" date="2019" name="Int. J. Syst. Evol. Microbiol.">
        <title>The Global Catalogue of Microorganisms (GCM) 10K type strain sequencing project: providing services to taxonomists for standard genome sequencing and annotation.</title>
        <authorList>
            <consortium name="The Broad Institute Genomics Platform"/>
            <consortium name="The Broad Institute Genome Sequencing Center for Infectious Disease"/>
            <person name="Wu L."/>
            <person name="Ma J."/>
        </authorList>
    </citation>
    <scope>NUCLEOTIDE SEQUENCE [LARGE SCALE GENOMIC DNA]</scope>
    <source>
        <strain evidence="3">JCM 16925</strain>
    </source>
</reference>
<feature type="region of interest" description="Disordered" evidence="1">
    <location>
        <begin position="465"/>
        <end position="484"/>
    </location>
</feature>